<sequence>MKRKITIVDRDQLSECEKRGVFRLLLTSFSAKFASNRLTLKEKVDILLYLEQHYASQKKSPVDYIVKDQDEIIGVLTISEKTMDSRKKNYPFELSKKYGFLPIFKYLLMLSALEYSPQDKEQYIENVAVHERYQRQGIAKFLILAAQAEVKTGGKLSLIVSANNQQAVGLYLKYGFSIVKKQRVLILRFLANEPNWLFMEWSR</sequence>
<evidence type="ECO:0000256" key="2">
    <source>
        <dbReference type="ARBA" id="ARBA00023315"/>
    </source>
</evidence>
<name>R2SME4_9ENTE</name>
<dbReference type="InterPro" id="IPR016181">
    <property type="entry name" value="Acyl_CoA_acyltransferase"/>
</dbReference>
<dbReference type="GO" id="GO:0016747">
    <property type="term" value="F:acyltransferase activity, transferring groups other than amino-acyl groups"/>
    <property type="evidence" value="ECO:0007669"/>
    <property type="project" value="InterPro"/>
</dbReference>
<reference evidence="5 7" key="2">
    <citation type="submission" date="2013-03" db="EMBL/GenBank/DDBJ databases">
        <title>The Genome Sequence of Enterococcus haemoperoxidus BAA-382 (PacBio/Illumina hybrid assembly).</title>
        <authorList>
            <consortium name="The Broad Institute Genomics Platform"/>
            <consortium name="The Broad Institute Genome Sequencing Center for Infectious Disease"/>
            <person name="Earl A."/>
            <person name="Russ C."/>
            <person name="Gilmore M."/>
            <person name="Surin D."/>
            <person name="Walker B."/>
            <person name="Young S."/>
            <person name="Zeng Q."/>
            <person name="Gargeya S."/>
            <person name="Fitzgerald M."/>
            <person name="Haas B."/>
            <person name="Abouelleil A."/>
            <person name="Allen A.W."/>
            <person name="Alvarado L."/>
            <person name="Arachchi H.M."/>
            <person name="Berlin A.M."/>
            <person name="Chapman S.B."/>
            <person name="Gainer-Dewar J."/>
            <person name="Goldberg J."/>
            <person name="Griggs A."/>
            <person name="Gujja S."/>
            <person name="Hansen M."/>
            <person name="Howarth C."/>
            <person name="Imamovic A."/>
            <person name="Ireland A."/>
            <person name="Larimer J."/>
            <person name="McCowan C."/>
            <person name="Murphy C."/>
            <person name="Pearson M."/>
            <person name="Poon T.W."/>
            <person name="Priest M."/>
            <person name="Roberts A."/>
            <person name="Saif S."/>
            <person name="Shea T."/>
            <person name="Sisk P."/>
            <person name="Sykes S."/>
            <person name="Wortman J."/>
            <person name="Nusbaum C."/>
            <person name="Birren B."/>
        </authorList>
    </citation>
    <scope>NUCLEOTIDE SEQUENCE [LARGE SCALE GENOMIC DNA]</scope>
    <source>
        <strain evidence="5 7">ATCC BAA-382</strain>
    </source>
</reference>
<gene>
    <name evidence="5" type="ORF">I583_00144</name>
    <name evidence="4" type="ORF">UAW_02457</name>
</gene>
<organism evidence="4 6">
    <name type="scientific">Enterococcus haemoperoxidus ATCC BAA-382</name>
    <dbReference type="NCBI Taxonomy" id="1158608"/>
    <lineage>
        <taxon>Bacteria</taxon>
        <taxon>Bacillati</taxon>
        <taxon>Bacillota</taxon>
        <taxon>Bacilli</taxon>
        <taxon>Lactobacillales</taxon>
        <taxon>Enterococcaceae</taxon>
        <taxon>Enterococcus</taxon>
    </lineage>
</organism>
<evidence type="ECO:0000313" key="7">
    <source>
        <dbReference type="Proteomes" id="UP000014197"/>
    </source>
</evidence>
<dbReference type="Proteomes" id="UP000013858">
    <property type="component" value="Unassembled WGS sequence"/>
</dbReference>
<dbReference type="PANTHER" id="PTHR43420:SF12">
    <property type="entry name" value="N-ACETYLTRANSFERASE DOMAIN-CONTAINING PROTEIN"/>
    <property type="match status" value="1"/>
</dbReference>
<dbReference type="EMBL" id="AJAR01000022">
    <property type="protein sequence ID" value="EOH94036.1"/>
    <property type="molecule type" value="Genomic_DNA"/>
</dbReference>
<evidence type="ECO:0000259" key="3">
    <source>
        <dbReference type="PROSITE" id="PS51186"/>
    </source>
</evidence>
<reference evidence="4 6" key="1">
    <citation type="submission" date="2013-02" db="EMBL/GenBank/DDBJ databases">
        <title>The Genome Sequence of Enterococcus haemoperoxidus BAA-382.</title>
        <authorList>
            <consortium name="The Broad Institute Genome Sequencing Platform"/>
            <consortium name="The Broad Institute Genome Sequencing Center for Infectious Disease"/>
            <person name="Earl A.M."/>
            <person name="Gilmore M.S."/>
            <person name="Lebreton F."/>
            <person name="Walker B."/>
            <person name="Young S.K."/>
            <person name="Zeng Q."/>
            <person name="Gargeya S."/>
            <person name="Fitzgerald M."/>
            <person name="Haas B."/>
            <person name="Abouelleil A."/>
            <person name="Alvarado L."/>
            <person name="Arachchi H.M."/>
            <person name="Berlin A.M."/>
            <person name="Chapman S.B."/>
            <person name="Dewar J."/>
            <person name="Goldberg J."/>
            <person name="Griggs A."/>
            <person name="Gujja S."/>
            <person name="Hansen M."/>
            <person name="Howarth C."/>
            <person name="Imamovic A."/>
            <person name="Larimer J."/>
            <person name="McCowan C."/>
            <person name="Murphy C."/>
            <person name="Neiman D."/>
            <person name="Pearson M."/>
            <person name="Priest M."/>
            <person name="Roberts A."/>
            <person name="Saif S."/>
            <person name="Shea T."/>
            <person name="Sisk P."/>
            <person name="Sykes S."/>
            <person name="Wortman J."/>
            <person name="Nusbaum C."/>
            <person name="Birren B."/>
        </authorList>
    </citation>
    <scope>NUCLEOTIDE SEQUENCE [LARGE SCALE GENOMIC DNA]</scope>
    <source>
        <strain evidence="4 6">ATCC BAA-382</strain>
    </source>
</reference>
<dbReference type="RefSeq" id="WP_010762620.1">
    <property type="nucleotide sequence ID" value="NZ_KB946316.1"/>
</dbReference>
<dbReference type="CDD" id="cd04301">
    <property type="entry name" value="NAT_SF"/>
    <property type="match status" value="1"/>
</dbReference>
<dbReference type="Gene3D" id="3.40.630.30">
    <property type="match status" value="1"/>
</dbReference>
<proteinExistence type="predicted"/>
<dbReference type="OrthoDB" id="5319888at2"/>
<comment type="caution">
    <text evidence="4">The sequence shown here is derived from an EMBL/GenBank/DDBJ whole genome shotgun (WGS) entry which is preliminary data.</text>
</comment>
<dbReference type="InterPro" id="IPR050680">
    <property type="entry name" value="YpeA/RimI_acetyltransf"/>
</dbReference>
<dbReference type="Proteomes" id="UP000014197">
    <property type="component" value="Unassembled WGS sequence"/>
</dbReference>
<keyword evidence="7" id="KW-1185">Reference proteome</keyword>
<dbReference type="eggNOG" id="COG0456">
    <property type="taxonomic scope" value="Bacteria"/>
</dbReference>
<evidence type="ECO:0000313" key="4">
    <source>
        <dbReference type="EMBL" id="EOH94036.1"/>
    </source>
</evidence>
<dbReference type="PROSITE" id="PS51186">
    <property type="entry name" value="GNAT"/>
    <property type="match status" value="1"/>
</dbReference>
<protein>
    <recommendedName>
        <fullName evidence="3">N-acetyltransferase domain-containing protein</fullName>
    </recommendedName>
</protein>
<accession>R2SME4</accession>
<dbReference type="STRING" id="155618.RV06_GL000380"/>
<evidence type="ECO:0000313" key="5">
    <source>
        <dbReference type="EMBL" id="EOT63344.1"/>
    </source>
</evidence>
<dbReference type="EMBL" id="ASVY01000001">
    <property type="protein sequence ID" value="EOT63344.1"/>
    <property type="molecule type" value="Genomic_DNA"/>
</dbReference>
<keyword evidence="2" id="KW-0012">Acyltransferase</keyword>
<dbReference type="InterPro" id="IPR000182">
    <property type="entry name" value="GNAT_dom"/>
</dbReference>
<dbReference type="Pfam" id="PF00583">
    <property type="entry name" value="Acetyltransf_1"/>
    <property type="match status" value="1"/>
</dbReference>
<dbReference type="AlphaFoldDB" id="R2SME4"/>
<feature type="domain" description="N-acetyltransferase" evidence="3">
    <location>
        <begin position="20"/>
        <end position="203"/>
    </location>
</feature>
<keyword evidence="1" id="KW-0808">Transferase</keyword>
<evidence type="ECO:0000256" key="1">
    <source>
        <dbReference type="ARBA" id="ARBA00022679"/>
    </source>
</evidence>
<dbReference type="SUPFAM" id="SSF55729">
    <property type="entry name" value="Acyl-CoA N-acyltransferases (Nat)"/>
    <property type="match status" value="1"/>
</dbReference>
<dbReference type="PATRIC" id="fig|1158608.3.peg.2396"/>
<evidence type="ECO:0000313" key="6">
    <source>
        <dbReference type="Proteomes" id="UP000013858"/>
    </source>
</evidence>
<dbReference type="PANTHER" id="PTHR43420">
    <property type="entry name" value="ACETYLTRANSFERASE"/>
    <property type="match status" value="1"/>
</dbReference>